<keyword evidence="3" id="KW-1185">Reference proteome</keyword>
<dbReference type="RefSeq" id="WP_377131518.1">
    <property type="nucleotide sequence ID" value="NZ_JBHSFI010000001.1"/>
</dbReference>
<evidence type="ECO:0000256" key="1">
    <source>
        <dbReference type="SAM" id="MobiDB-lite"/>
    </source>
</evidence>
<evidence type="ECO:0000313" key="2">
    <source>
        <dbReference type="EMBL" id="MFC4626931.1"/>
    </source>
</evidence>
<accession>A0ABV9HBE9</accession>
<proteinExistence type="predicted"/>
<gene>
    <name evidence="2" type="ORF">ACFO6V_01715</name>
</gene>
<comment type="caution">
    <text evidence="2">The sequence shown here is derived from an EMBL/GenBank/DDBJ whole genome shotgun (WGS) entry which is preliminary data.</text>
</comment>
<organism evidence="2 3">
    <name type="scientific">Promicromonospora alba</name>
    <dbReference type="NCBI Taxonomy" id="1616110"/>
    <lineage>
        <taxon>Bacteria</taxon>
        <taxon>Bacillati</taxon>
        <taxon>Actinomycetota</taxon>
        <taxon>Actinomycetes</taxon>
        <taxon>Micrococcales</taxon>
        <taxon>Promicromonosporaceae</taxon>
        <taxon>Promicromonospora</taxon>
    </lineage>
</organism>
<sequence length="54" mass="5944">MNEAHRHTSGHPVADDLAMPHEHDDHTGHAEHANEGQAENVKEASDAIARFVRP</sequence>
<dbReference type="Proteomes" id="UP001596011">
    <property type="component" value="Unassembled WGS sequence"/>
</dbReference>
<protein>
    <submittedName>
        <fullName evidence="2">Uncharacterized protein</fullName>
    </submittedName>
</protein>
<evidence type="ECO:0000313" key="3">
    <source>
        <dbReference type="Proteomes" id="UP001596011"/>
    </source>
</evidence>
<reference evidence="3" key="1">
    <citation type="journal article" date="2019" name="Int. J. Syst. Evol. Microbiol.">
        <title>The Global Catalogue of Microorganisms (GCM) 10K type strain sequencing project: providing services to taxonomists for standard genome sequencing and annotation.</title>
        <authorList>
            <consortium name="The Broad Institute Genomics Platform"/>
            <consortium name="The Broad Institute Genome Sequencing Center for Infectious Disease"/>
            <person name="Wu L."/>
            <person name="Ma J."/>
        </authorList>
    </citation>
    <scope>NUCLEOTIDE SEQUENCE [LARGE SCALE GENOMIC DNA]</scope>
    <source>
        <strain evidence="3">CCUG 42722</strain>
    </source>
</reference>
<dbReference type="EMBL" id="JBHSFI010000001">
    <property type="protein sequence ID" value="MFC4626931.1"/>
    <property type="molecule type" value="Genomic_DNA"/>
</dbReference>
<name>A0ABV9HBE9_9MICO</name>
<feature type="compositionally biased region" description="Basic and acidic residues" evidence="1">
    <location>
        <begin position="18"/>
        <end position="45"/>
    </location>
</feature>
<feature type="region of interest" description="Disordered" evidence="1">
    <location>
        <begin position="1"/>
        <end position="54"/>
    </location>
</feature>